<feature type="region of interest" description="Disordered" evidence="17">
    <location>
        <begin position="119"/>
        <end position="141"/>
    </location>
</feature>
<keyword evidence="9 16" id="KW-0175">Coiled coil</keyword>
<dbReference type="InterPro" id="IPR011545">
    <property type="entry name" value="DEAD/DEAH_box_helicase_dom"/>
</dbReference>
<evidence type="ECO:0000256" key="8">
    <source>
        <dbReference type="ARBA" id="ARBA00022840"/>
    </source>
</evidence>
<dbReference type="CDD" id="cd18787">
    <property type="entry name" value="SF2_C_DEAD"/>
    <property type="match status" value="1"/>
</dbReference>
<evidence type="ECO:0000259" key="19">
    <source>
        <dbReference type="PROSITE" id="PS51194"/>
    </source>
</evidence>
<keyword evidence="5" id="KW-0547">Nucleotide-binding</keyword>
<evidence type="ECO:0000256" key="16">
    <source>
        <dbReference type="SAM" id="Coils"/>
    </source>
</evidence>
<reference evidence="21 22" key="1">
    <citation type="journal article" date="2022" name="Nat. Ecol. Evol.">
        <title>A masculinizing supergene underlies an exaggerated male reproductive morph in a spider.</title>
        <authorList>
            <person name="Hendrickx F."/>
            <person name="De Corte Z."/>
            <person name="Sonet G."/>
            <person name="Van Belleghem S.M."/>
            <person name="Kostlbacher S."/>
            <person name="Vangestel C."/>
        </authorList>
    </citation>
    <scope>NUCLEOTIDE SEQUENCE [LARGE SCALE GENOMIC DNA]</scope>
    <source>
        <strain evidence="21">W744_W776</strain>
    </source>
</reference>
<dbReference type="EC" id="3.6.4.13" evidence="3"/>
<proteinExistence type="inferred from homology"/>
<evidence type="ECO:0000256" key="3">
    <source>
        <dbReference type="ARBA" id="ARBA00012552"/>
    </source>
</evidence>
<evidence type="ECO:0000256" key="14">
    <source>
        <dbReference type="ARBA" id="ARBA00075438"/>
    </source>
</evidence>
<dbReference type="FunFam" id="3.40.50.300:FF:000524">
    <property type="entry name" value="ATP-dependent RNA helicase DDX42"/>
    <property type="match status" value="1"/>
</dbReference>
<evidence type="ECO:0000256" key="15">
    <source>
        <dbReference type="PROSITE-ProRule" id="PRU00552"/>
    </source>
</evidence>
<dbReference type="Gene3D" id="3.40.50.300">
    <property type="entry name" value="P-loop containing nucleotide triphosphate hydrolases"/>
    <property type="match status" value="2"/>
</dbReference>
<comment type="subcellular location">
    <subcellularLocation>
        <location evidence="2">Cytoplasm</location>
    </subcellularLocation>
    <subcellularLocation>
        <location evidence="1">Nucleus</location>
    </subcellularLocation>
</comment>
<evidence type="ECO:0000256" key="17">
    <source>
        <dbReference type="SAM" id="MobiDB-lite"/>
    </source>
</evidence>
<comment type="catalytic activity">
    <reaction evidence="11">
        <text>ATP + H2O = ADP + phosphate + H(+)</text>
        <dbReference type="Rhea" id="RHEA:13065"/>
        <dbReference type="ChEBI" id="CHEBI:15377"/>
        <dbReference type="ChEBI" id="CHEBI:15378"/>
        <dbReference type="ChEBI" id="CHEBI:30616"/>
        <dbReference type="ChEBI" id="CHEBI:43474"/>
        <dbReference type="ChEBI" id="CHEBI:456216"/>
        <dbReference type="EC" id="3.6.4.13"/>
    </reaction>
</comment>
<dbReference type="Pfam" id="PF00271">
    <property type="entry name" value="Helicase_C"/>
    <property type="match status" value="1"/>
</dbReference>
<evidence type="ECO:0000256" key="4">
    <source>
        <dbReference type="ARBA" id="ARBA00022490"/>
    </source>
</evidence>
<dbReference type="PROSITE" id="PS00039">
    <property type="entry name" value="DEAD_ATP_HELICASE"/>
    <property type="match status" value="1"/>
</dbReference>
<evidence type="ECO:0000256" key="11">
    <source>
        <dbReference type="ARBA" id="ARBA00047984"/>
    </source>
</evidence>
<feature type="domain" description="Helicase C-terminal" evidence="19">
    <location>
        <begin position="541"/>
        <end position="686"/>
    </location>
</feature>
<feature type="domain" description="Helicase ATP-binding" evidence="18">
    <location>
        <begin position="338"/>
        <end position="513"/>
    </location>
</feature>
<dbReference type="InterPro" id="IPR000629">
    <property type="entry name" value="RNA-helicase_DEAD-box_CS"/>
</dbReference>
<dbReference type="InterPro" id="IPR027417">
    <property type="entry name" value="P-loop_NTPase"/>
</dbReference>
<dbReference type="InterPro" id="IPR014001">
    <property type="entry name" value="Helicase_ATP-bd"/>
</dbReference>
<dbReference type="SUPFAM" id="SSF52540">
    <property type="entry name" value="P-loop containing nucleoside triphosphate hydrolases"/>
    <property type="match status" value="2"/>
</dbReference>
<name>A0AAV6VMS3_9ARAC</name>
<evidence type="ECO:0000259" key="20">
    <source>
        <dbReference type="PROSITE" id="PS51195"/>
    </source>
</evidence>
<feature type="compositionally biased region" description="Acidic residues" evidence="17">
    <location>
        <begin position="125"/>
        <end position="135"/>
    </location>
</feature>
<dbReference type="PROSITE" id="PS51194">
    <property type="entry name" value="HELICASE_CTER"/>
    <property type="match status" value="1"/>
</dbReference>
<dbReference type="GO" id="GO:0003724">
    <property type="term" value="F:RNA helicase activity"/>
    <property type="evidence" value="ECO:0007669"/>
    <property type="project" value="UniProtKB-EC"/>
</dbReference>
<keyword evidence="4" id="KW-0963">Cytoplasm</keyword>
<feature type="region of interest" description="Disordered" evidence="17">
    <location>
        <begin position="62"/>
        <end position="89"/>
    </location>
</feature>
<sequence>MQALWQQYLQICCGSSRAVALDRRSKNCLHFKSSFKQIGHHSQSFPVSAMFHKGGDGKPRGFGFGGFSLGSKKRDPSSGSHSLNAVPPPPTMVNKHGYTGLQAITQTAIDATYGIPRKRPKTEEEYFEDEEEEGEGAGGAGSALAYIPAPGSPSWEMANKKDSDSEEDPLDAFMAGLDDQVEKEKEHAEKMQKKKDLKGVREDIENEDDEESYYRYMEENPNAGLDKEESEGEIEYDEDGNPIAPPKSKYIDPLPPIDHSEIEYGPFEKNFYEEHEEIAKLAPFEAEQVRNKMGLRVSGPAPPKAVTSFAHFGFDERLLKAVRKSEYTQPTPIQAQAIPAALSGRDVIGIAKTGSGKTAAFIWPLLVHIMDQKELETGEGPIGLILAPTRELSQQIYTEAKRFGKVYGINVVCCFGGGSKWEQTKALQEGAEIVVATPGRMIDLVKAKATNLKRVSFLVLDEADRMFDMGFEPQVRSICDHVRPDRQTLMFSATFKKKIERLARDALTDPVRIIQGELGEANEDVTQIVLVMPAGGAKWVWLTSKLVELLSVGSVLIFVTKKANAEELANNLKLQDHEVALLHGDIDQNERSKVILSFKKKEVNILVATDVAARGLDITHVKTVVNYDIARDIDTHTHRIGRTGRAGEKGVAYTLVTDKDKEFAGHLVRNLEGANQAVPQSLMDLAMQSSWFRKSRYKQGKGKRLNFAQGLGFRERPGLGASTDGQAPNPNKAPMPSMAHMPQFGAPQSSMAKLGGPQTDRLSAMKSAFQSQYKSQFTAATDTAWKMAEKKKAEAAEKSRRERKKSRWDDS</sequence>
<dbReference type="FunFam" id="3.40.50.300:FF:000079">
    <property type="entry name" value="probable ATP-dependent RNA helicase DDX17"/>
    <property type="match status" value="1"/>
</dbReference>
<dbReference type="SMART" id="SM00490">
    <property type="entry name" value="HELICc"/>
    <property type="match status" value="1"/>
</dbReference>
<gene>
    <name evidence="21" type="ORF">JTE90_013475</name>
</gene>
<evidence type="ECO:0000256" key="13">
    <source>
        <dbReference type="ARBA" id="ARBA00068282"/>
    </source>
</evidence>
<keyword evidence="10" id="KW-0539">Nucleus</keyword>
<feature type="compositionally biased region" description="Basic residues" evidence="17">
    <location>
        <begin position="801"/>
        <end position="811"/>
    </location>
</feature>
<dbReference type="GO" id="GO:0005737">
    <property type="term" value="C:cytoplasm"/>
    <property type="evidence" value="ECO:0007669"/>
    <property type="project" value="UniProtKB-SubCell"/>
</dbReference>
<dbReference type="CDD" id="cd17952">
    <property type="entry name" value="DEADc_DDX42"/>
    <property type="match status" value="1"/>
</dbReference>
<evidence type="ECO:0000256" key="9">
    <source>
        <dbReference type="ARBA" id="ARBA00023054"/>
    </source>
</evidence>
<feature type="domain" description="DEAD-box RNA helicase Q" evidence="20">
    <location>
        <begin position="307"/>
        <end position="335"/>
    </location>
</feature>
<dbReference type="PROSITE" id="PS51195">
    <property type="entry name" value="Q_MOTIF"/>
    <property type="match status" value="1"/>
</dbReference>
<dbReference type="InterPro" id="IPR014014">
    <property type="entry name" value="RNA_helicase_DEAD_Q_motif"/>
</dbReference>
<keyword evidence="6" id="KW-0378">Hydrolase</keyword>
<dbReference type="GO" id="GO:0016787">
    <property type="term" value="F:hydrolase activity"/>
    <property type="evidence" value="ECO:0007669"/>
    <property type="project" value="UniProtKB-KW"/>
</dbReference>
<evidence type="ECO:0000256" key="7">
    <source>
        <dbReference type="ARBA" id="ARBA00022806"/>
    </source>
</evidence>
<evidence type="ECO:0000313" key="21">
    <source>
        <dbReference type="EMBL" id="KAG8197348.1"/>
    </source>
</evidence>
<accession>A0AAV6VMS3</accession>
<feature type="coiled-coil region" evidence="16">
    <location>
        <begin position="174"/>
        <end position="210"/>
    </location>
</feature>
<dbReference type="Proteomes" id="UP000827092">
    <property type="component" value="Unassembled WGS sequence"/>
</dbReference>
<feature type="compositionally biased region" description="Basic and acidic residues" evidence="17">
    <location>
        <begin position="789"/>
        <end position="800"/>
    </location>
</feature>
<evidence type="ECO:0000256" key="12">
    <source>
        <dbReference type="ARBA" id="ARBA00061633"/>
    </source>
</evidence>
<evidence type="ECO:0000256" key="5">
    <source>
        <dbReference type="ARBA" id="ARBA00022741"/>
    </source>
</evidence>
<evidence type="ECO:0000256" key="2">
    <source>
        <dbReference type="ARBA" id="ARBA00004496"/>
    </source>
</evidence>
<evidence type="ECO:0000256" key="1">
    <source>
        <dbReference type="ARBA" id="ARBA00004123"/>
    </source>
</evidence>
<comment type="similarity">
    <text evidence="12">Belongs to the DEAD box helicase family. DDX42 subfamily.</text>
</comment>
<protein>
    <recommendedName>
        <fullName evidence="13">ATP-dependent RNA helicase DDX42</fullName>
        <ecNumber evidence="3">3.6.4.13</ecNumber>
    </recommendedName>
    <alternativeName>
        <fullName evidence="14">DEAD box protein 42</fullName>
    </alternativeName>
</protein>
<organism evidence="21 22">
    <name type="scientific">Oedothorax gibbosus</name>
    <dbReference type="NCBI Taxonomy" id="931172"/>
    <lineage>
        <taxon>Eukaryota</taxon>
        <taxon>Metazoa</taxon>
        <taxon>Ecdysozoa</taxon>
        <taxon>Arthropoda</taxon>
        <taxon>Chelicerata</taxon>
        <taxon>Arachnida</taxon>
        <taxon>Araneae</taxon>
        <taxon>Araneomorphae</taxon>
        <taxon>Entelegynae</taxon>
        <taxon>Araneoidea</taxon>
        <taxon>Linyphiidae</taxon>
        <taxon>Erigoninae</taxon>
        <taxon>Oedothorax</taxon>
    </lineage>
</organism>
<feature type="region of interest" description="Disordered" evidence="17">
    <location>
        <begin position="789"/>
        <end position="811"/>
    </location>
</feature>
<dbReference type="EMBL" id="JAFNEN010000056">
    <property type="protein sequence ID" value="KAG8197348.1"/>
    <property type="molecule type" value="Genomic_DNA"/>
</dbReference>
<evidence type="ECO:0000256" key="10">
    <source>
        <dbReference type="ARBA" id="ARBA00023242"/>
    </source>
</evidence>
<dbReference type="Pfam" id="PF00270">
    <property type="entry name" value="DEAD"/>
    <property type="match status" value="1"/>
</dbReference>
<dbReference type="GO" id="GO:0003676">
    <property type="term" value="F:nucleic acid binding"/>
    <property type="evidence" value="ECO:0007669"/>
    <property type="project" value="InterPro"/>
</dbReference>
<keyword evidence="7" id="KW-0347">Helicase</keyword>
<keyword evidence="22" id="KW-1185">Reference proteome</keyword>
<keyword evidence="8" id="KW-0067">ATP-binding</keyword>
<evidence type="ECO:0000256" key="6">
    <source>
        <dbReference type="ARBA" id="ARBA00022801"/>
    </source>
</evidence>
<dbReference type="PANTHER" id="PTHR47958">
    <property type="entry name" value="ATP-DEPENDENT RNA HELICASE DBP3"/>
    <property type="match status" value="1"/>
</dbReference>
<dbReference type="GO" id="GO:0005524">
    <property type="term" value="F:ATP binding"/>
    <property type="evidence" value="ECO:0007669"/>
    <property type="project" value="UniProtKB-KW"/>
</dbReference>
<evidence type="ECO:0000313" key="22">
    <source>
        <dbReference type="Proteomes" id="UP000827092"/>
    </source>
</evidence>
<feature type="region of interest" description="Disordered" evidence="17">
    <location>
        <begin position="714"/>
        <end position="768"/>
    </location>
</feature>
<dbReference type="InterPro" id="IPR001650">
    <property type="entry name" value="Helicase_C-like"/>
</dbReference>
<dbReference type="PROSITE" id="PS51192">
    <property type="entry name" value="HELICASE_ATP_BIND_1"/>
    <property type="match status" value="1"/>
</dbReference>
<dbReference type="AlphaFoldDB" id="A0AAV6VMS3"/>
<dbReference type="GO" id="GO:0005634">
    <property type="term" value="C:nucleus"/>
    <property type="evidence" value="ECO:0007669"/>
    <property type="project" value="UniProtKB-SubCell"/>
</dbReference>
<dbReference type="SMART" id="SM00487">
    <property type="entry name" value="DEXDc"/>
    <property type="match status" value="1"/>
</dbReference>
<comment type="caution">
    <text evidence="21">The sequence shown here is derived from an EMBL/GenBank/DDBJ whole genome shotgun (WGS) entry which is preliminary data.</text>
</comment>
<evidence type="ECO:0000259" key="18">
    <source>
        <dbReference type="PROSITE" id="PS51192"/>
    </source>
</evidence>
<feature type="short sequence motif" description="Q motif" evidence="15">
    <location>
        <begin position="307"/>
        <end position="335"/>
    </location>
</feature>